<dbReference type="EMBL" id="JAGQLK010000077">
    <property type="protein sequence ID" value="MCA9383487.1"/>
    <property type="molecule type" value="Genomic_DNA"/>
</dbReference>
<keyword evidence="1" id="KW-0472">Membrane</keyword>
<sequence length="293" mass="33495">MNNISNTTIEDAIKRLTPKPDPELKNNLQEVLSFRAQSMPQKSNKLIFSFGAKLTFTVFLSFFFLLATVIVIAQPASAKEFIQALEQCTLSINCYQQWSETQNQYGQEIEFVEERSLDNNDLLSKGASLEGDPMYEEILIDLGAKLISDENGVKTYKMPITNHLTFYDSSEHTLNTSQLDILEVSAIEELIWGDVFSDDERLTSYFFRLDNIGITYEQYDTESILTAAGAEFVEEFDGGLYYKWDTNYRIEFIPDTNLISLTDTRIIATNPMLRTDSTKFIELIDSLKLVSNY</sequence>
<reference evidence="2" key="1">
    <citation type="submission" date="2020-04" db="EMBL/GenBank/DDBJ databases">
        <authorList>
            <person name="Zhang T."/>
        </authorList>
    </citation>
    <scope>NUCLEOTIDE SEQUENCE</scope>
    <source>
        <strain evidence="2">HKST-UBA14</strain>
    </source>
</reference>
<gene>
    <name evidence="2" type="ORF">KC909_03920</name>
</gene>
<evidence type="ECO:0000313" key="3">
    <source>
        <dbReference type="Proteomes" id="UP000783287"/>
    </source>
</evidence>
<evidence type="ECO:0000313" key="2">
    <source>
        <dbReference type="EMBL" id="MCA9383487.1"/>
    </source>
</evidence>
<proteinExistence type="predicted"/>
<keyword evidence="1" id="KW-0812">Transmembrane</keyword>
<feature type="transmembrane region" description="Helical" evidence="1">
    <location>
        <begin position="46"/>
        <end position="73"/>
    </location>
</feature>
<name>A0A955RJ70_9BACT</name>
<dbReference type="Proteomes" id="UP000783287">
    <property type="component" value="Unassembled WGS sequence"/>
</dbReference>
<organism evidence="2 3">
    <name type="scientific">Candidatus Dojkabacteria bacterium</name>
    <dbReference type="NCBI Taxonomy" id="2099670"/>
    <lineage>
        <taxon>Bacteria</taxon>
        <taxon>Candidatus Dojkabacteria</taxon>
    </lineage>
</organism>
<accession>A0A955RJ70</accession>
<evidence type="ECO:0000256" key="1">
    <source>
        <dbReference type="SAM" id="Phobius"/>
    </source>
</evidence>
<dbReference type="AlphaFoldDB" id="A0A955RJ70"/>
<protein>
    <submittedName>
        <fullName evidence="2">Uncharacterized protein</fullName>
    </submittedName>
</protein>
<reference evidence="2" key="2">
    <citation type="journal article" date="2021" name="Microbiome">
        <title>Successional dynamics and alternative stable states in a saline activated sludge microbial community over 9 years.</title>
        <authorList>
            <person name="Wang Y."/>
            <person name="Ye J."/>
            <person name="Ju F."/>
            <person name="Liu L."/>
            <person name="Boyd J.A."/>
            <person name="Deng Y."/>
            <person name="Parks D.H."/>
            <person name="Jiang X."/>
            <person name="Yin X."/>
            <person name="Woodcroft B.J."/>
            <person name="Tyson G.W."/>
            <person name="Hugenholtz P."/>
            <person name="Polz M.F."/>
            <person name="Zhang T."/>
        </authorList>
    </citation>
    <scope>NUCLEOTIDE SEQUENCE</scope>
    <source>
        <strain evidence="2">HKST-UBA14</strain>
    </source>
</reference>
<comment type="caution">
    <text evidence="2">The sequence shown here is derived from an EMBL/GenBank/DDBJ whole genome shotgun (WGS) entry which is preliminary data.</text>
</comment>
<keyword evidence="1" id="KW-1133">Transmembrane helix</keyword>